<sequence length="62" mass="6924">MAGSGIFFRRSPYNRERFQAPYPLVRPRASTKDHITGLTDHPPIHPVILPQLQTLSANLGVS</sequence>
<dbReference type="AlphaFoldDB" id="A0A0C9TN86"/>
<reference evidence="2" key="2">
    <citation type="submission" date="2015-01" db="EMBL/GenBank/DDBJ databases">
        <title>Evolutionary Origins and Diversification of the Mycorrhizal Mutualists.</title>
        <authorList>
            <consortium name="DOE Joint Genome Institute"/>
            <consortium name="Mycorrhizal Genomics Consortium"/>
            <person name="Kohler A."/>
            <person name="Kuo A."/>
            <person name="Nagy L.G."/>
            <person name="Floudas D."/>
            <person name="Copeland A."/>
            <person name="Barry K.W."/>
            <person name="Cichocki N."/>
            <person name="Veneault-Fourrey C."/>
            <person name="LaButti K."/>
            <person name="Lindquist E.A."/>
            <person name="Lipzen A."/>
            <person name="Lundell T."/>
            <person name="Morin E."/>
            <person name="Murat C."/>
            <person name="Riley R."/>
            <person name="Ohm R."/>
            <person name="Sun H."/>
            <person name="Tunlid A."/>
            <person name="Henrissat B."/>
            <person name="Grigoriev I.V."/>
            <person name="Hibbett D.S."/>
            <person name="Martin F."/>
        </authorList>
    </citation>
    <scope>NUCLEOTIDE SEQUENCE [LARGE SCALE GENOMIC DNA]</scope>
    <source>
        <strain evidence="2">ATCC 200175</strain>
    </source>
</reference>
<proteinExistence type="predicted"/>
<keyword evidence="2" id="KW-1185">Reference proteome</keyword>
<protein>
    <submittedName>
        <fullName evidence="1">Uncharacterized protein</fullName>
    </submittedName>
</protein>
<gene>
    <name evidence="1" type="ORF">PAXINDRAFT_17610</name>
</gene>
<accession>A0A0C9TN86</accession>
<dbReference type="HOGENOM" id="CLU_2904815_0_0_1"/>
<organism evidence="1 2">
    <name type="scientific">Paxillus involutus ATCC 200175</name>
    <dbReference type="NCBI Taxonomy" id="664439"/>
    <lineage>
        <taxon>Eukaryota</taxon>
        <taxon>Fungi</taxon>
        <taxon>Dikarya</taxon>
        <taxon>Basidiomycota</taxon>
        <taxon>Agaricomycotina</taxon>
        <taxon>Agaricomycetes</taxon>
        <taxon>Agaricomycetidae</taxon>
        <taxon>Boletales</taxon>
        <taxon>Paxilineae</taxon>
        <taxon>Paxillaceae</taxon>
        <taxon>Paxillus</taxon>
    </lineage>
</organism>
<name>A0A0C9TN86_PAXIN</name>
<dbReference type="Proteomes" id="UP000053647">
    <property type="component" value="Unassembled WGS sequence"/>
</dbReference>
<reference evidence="1 2" key="1">
    <citation type="submission" date="2014-06" db="EMBL/GenBank/DDBJ databases">
        <authorList>
            <consortium name="DOE Joint Genome Institute"/>
            <person name="Kuo A."/>
            <person name="Kohler A."/>
            <person name="Nagy L.G."/>
            <person name="Floudas D."/>
            <person name="Copeland A."/>
            <person name="Barry K.W."/>
            <person name="Cichocki N."/>
            <person name="Veneault-Fourrey C."/>
            <person name="LaButti K."/>
            <person name="Lindquist E.A."/>
            <person name="Lipzen A."/>
            <person name="Lundell T."/>
            <person name="Morin E."/>
            <person name="Murat C."/>
            <person name="Sun H."/>
            <person name="Tunlid A."/>
            <person name="Henrissat B."/>
            <person name="Grigoriev I.V."/>
            <person name="Hibbett D.S."/>
            <person name="Martin F."/>
            <person name="Nordberg H.P."/>
            <person name="Cantor M.N."/>
            <person name="Hua S.X."/>
        </authorList>
    </citation>
    <scope>NUCLEOTIDE SEQUENCE [LARGE SCALE GENOMIC DNA]</scope>
    <source>
        <strain evidence="1 2">ATCC 200175</strain>
    </source>
</reference>
<dbReference type="EMBL" id="KN819479">
    <property type="protein sequence ID" value="KIJ09292.1"/>
    <property type="molecule type" value="Genomic_DNA"/>
</dbReference>
<evidence type="ECO:0000313" key="2">
    <source>
        <dbReference type="Proteomes" id="UP000053647"/>
    </source>
</evidence>
<evidence type="ECO:0000313" key="1">
    <source>
        <dbReference type="EMBL" id="KIJ09292.1"/>
    </source>
</evidence>